<dbReference type="Pfam" id="PF21209">
    <property type="entry name" value="Bac_rhamnosid-like_N"/>
    <property type="match status" value="1"/>
</dbReference>
<dbReference type="Gene3D" id="2.60.420.10">
    <property type="entry name" value="Maltose phosphorylase, domain 3"/>
    <property type="match status" value="1"/>
</dbReference>
<dbReference type="RefSeq" id="WP_225418832.1">
    <property type="nucleotide sequence ID" value="NZ_JBHSSL010000056.1"/>
</dbReference>
<dbReference type="Gene3D" id="2.60.120.260">
    <property type="entry name" value="Galactose-binding domain-like"/>
    <property type="match status" value="2"/>
</dbReference>
<dbReference type="PANTHER" id="PTHR34987:SF6">
    <property type="entry name" value="ALPHA-L-RHAMNOSIDASE SIX-HAIRPIN GLYCOSIDASE DOMAIN-CONTAINING PROTEIN"/>
    <property type="match status" value="1"/>
</dbReference>
<feature type="domain" description="Alpha-rhamnosidase-like N-terminal" evidence="2">
    <location>
        <begin position="43"/>
        <end position="242"/>
    </location>
</feature>
<organism evidence="3 4">
    <name type="scientific">Loigolactobacillus jiayinensis</name>
    <dbReference type="NCBI Taxonomy" id="2486016"/>
    <lineage>
        <taxon>Bacteria</taxon>
        <taxon>Bacillati</taxon>
        <taxon>Bacillota</taxon>
        <taxon>Bacilli</taxon>
        <taxon>Lactobacillales</taxon>
        <taxon>Lactobacillaceae</taxon>
        <taxon>Loigolactobacillus</taxon>
    </lineage>
</organism>
<comment type="caution">
    <text evidence="3">The sequence shown here is derived from an EMBL/GenBank/DDBJ whole genome shotgun (WGS) entry which is preliminary data.</text>
</comment>
<keyword evidence="4" id="KW-1185">Reference proteome</keyword>
<dbReference type="SUPFAM" id="SSF48208">
    <property type="entry name" value="Six-hairpin glycosidases"/>
    <property type="match status" value="1"/>
</dbReference>
<dbReference type="PANTHER" id="PTHR34987">
    <property type="entry name" value="C, PUTATIVE (AFU_ORTHOLOGUE AFUA_3G02880)-RELATED"/>
    <property type="match status" value="1"/>
</dbReference>
<reference evidence="4" key="1">
    <citation type="journal article" date="2019" name="Int. J. Syst. Evol. Microbiol.">
        <title>The Global Catalogue of Microorganisms (GCM) 10K type strain sequencing project: providing services to taxonomists for standard genome sequencing and annotation.</title>
        <authorList>
            <consortium name="The Broad Institute Genomics Platform"/>
            <consortium name="The Broad Institute Genome Sequencing Center for Infectious Disease"/>
            <person name="Wu L."/>
            <person name="Ma J."/>
        </authorList>
    </citation>
    <scope>NUCLEOTIDE SEQUENCE [LARGE SCALE GENOMIC DNA]</scope>
    <source>
        <strain evidence="4">CCM 8904</strain>
    </source>
</reference>
<evidence type="ECO:0000313" key="4">
    <source>
        <dbReference type="Proteomes" id="UP001596289"/>
    </source>
</evidence>
<evidence type="ECO:0000313" key="3">
    <source>
        <dbReference type="EMBL" id="MFC6170942.1"/>
    </source>
</evidence>
<dbReference type="Proteomes" id="UP001596289">
    <property type="component" value="Unassembled WGS sequence"/>
</dbReference>
<dbReference type="EMBL" id="JBHSSL010000056">
    <property type="protein sequence ID" value="MFC6170942.1"/>
    <property type="molecule type" value="Genomic_DNA"/>
</dbReference>
<dbReference type="InterPro" id="IPR012341">
    <property type="entry name" value="6hp_glycosidase-like_sf"/>
</dbReference>
<gene>
    <name evidence="3" type="ORF">ACFQGP_10170</name>
</gene>
<accession>A0ABW1REN3</accession>
<dbReference type="InterPro" id="IPR008928">
    <property type="entry name" value="6-hairpin_glycosidase_sf"/>
</dbReference>
<evidence type="ECO:0000259" key="1">
    <source>
        <dbReference type="Pfam" id="PF17389"/>
    </source>
</evidence>
<dbReference type="InterPro" id="IPR035396">
    <property type="entry name" value="Bac_rhamnosid6H"/>
</dbReference>
<dbReference type="Gene3D" id="1.50.10.10">
    <property type="match status" value="1"/>
</dbReference>
<sequence>MSKWIWYQGDFEIYHSMKQNFDREERGGMWPAYWYTSGWNHNVVFSKVYELTEPQNFNLVFQGHGYVKITELATAKESKFPLDATINCPAGQVKIEISVGNLSGLPCIYVMGKKINSDSDWLVTNFIGDAISVGCSSMFVNKEQNPMVFEYQHELRQANKVEHVNGGTLFDFGHDITAQVIVQYERKFTPITLCYGESKTEALDVEACYLKHNINTPANDKFGQYDTKKLAFKTRLRAFRYLFLPNLDTNGVLQITADYQFVPFPQKGYFTSVDQQLNQIWQVADRTFRLCSGNFFIDGIKRDRWVWSGDAFQSYFINQYDFFDKEIVKRTILGLRGELEVKQHLNTIVDYSMYWIISIELYYQTFADKEFVRQTYPKMKALLDYCLAQTNNLGFILGRSGDWIYIDWADFDHAGALCAEQILLARALQSMIRVEKILGKATTETETRYQKLRANIDRYFWDADKQAYIDSYESGKRNVTRHANIFAILFGYTTEEQTKEIVTHVIQNSQVPQINTPYFKFWELEVLAQTGQFKNVLQQIKNYWGGMLENGATTFWEYFDPTEQGAAKYAMYGDKYGKSLCHAWGASPIYLIGRYLMGVEPTSPGYQTFKVTPQVELFQNVDCAFPLNEAGDSVQIKTTATTLAVLATKAGGTLIYQGKQIELPPNQQVTVTL</sequence>
<dbReference type="Pfam" id="PF17389">
    <property type="entry name" value="Bac_rhamnosid6H"/>
    <property type="match status" value="1"/>
</dbReference>
<name>A0ABW1REN3_9LACO</name>
<protein>
    <submittedName>
        <fullName evidence="3">Amylo-alpha-1,6-glucosidase</fullName>
    </submittedName>
</protein>
<evidence type="ECO:0000259" key="2">
    <source>
        <dbReference type="Pfam" id="PF21209"/>
    </source>
</evidence>
<feature type="domain" description="Alpha-L-rhamnosidase six-hairpin glycosidase" evidence="1">
    <location>
        <begin position="266"/>
        <end position="595"/>
    </location>
</feature>
<proteinExistence type="predicted"/>
<dbReference type="InterPro" id="IPR048932">
    <property type="entry name" value="Rhamnosid-like_N_bacteroidetes"/>
</dbReference>